<dbReference type="InterPro" id="IPR007210">
    <property type="entry name" value="ABC_Gly_betaine_transp_sub-bd"/>
</dbReference>
<reference evidence="2" key="1">
    <citation type="journal article" date="2023" name="Int. J. Syst. Evol. Microbiol.">
        <title>Streptomyces meridianus sp. nov. isolated from brackish water of the Tagus estuary in Alcochete, Portugal.</title>
        <authorList>
            <person name="Santos J.D.N."/>
            <person name="Klimek D."/>
            <person name="Calusinska M."/>
            <person name="Lobo Da Cunha A."/>
            <person name="Catita J."/>
            <person name="Goncalves H."/>
            <person name="Gonzalez I."/>
            <person name="Reyes F."/>
            <person name="Lage O.M."/>
        </authorList>
    </citation>
    <scope>NUCLEOTIDE SEQUENCE</scope>
    <source>
        <strain evidence="2">MTZ3.1</strain>
    </source>
</reference>
<dbReference type="Proteomes" id="UP001167160">
    <property type="component" value="Unassembled WGS sequence"/>
</dbReference>
<dbReference type="Gene3D" id="3.40.190.120">
    <property type="entry name" value="Osmoprotection protein (prox), domain 2"/>
    <property type="match status" value="1"/>
</dbReference>
<dbReference type="CDD" id="cd13611">
    <property type="entry name" value="PBP2_YehZ"/>
    <property type="match status" value="1"/>
</dbReference>
<evidence type="ECO:0000313" key="3">
    <source>
        <dbReference type="Proteomes" id="UP001167160"/>
    </source>
</evidence>
<keyword evidence="3" id="KW-1185">Reference proteome</keyword>
<dbReference type="Gene3D" id="3.40.190.10">
    <property type="entry name" value="Periplasmic binding protein-like II"/>
    <property type="match status" value="1"/>
</dbReference>
<dbReference type="Pfam" id="PF04069">
    <property type="entry name" value="OpuAC"/>
    <property type="match status" value="1"/>
</dbReference>
<proteinExistence type="predicted"/>
<sequence>MVAAVGLAGCGLASGSPVADDVEPGSIGRGQPLKGADLTVTSKEFTEQIILGQIMALAFKAAGAEVLDRTAIQGSIGTREAVKSGAADANYEYTGTAWITYLGHTKPIADPYKQWVAVRDEDRGKGLTWLPPAPMDNTYAFAANQANAKKYRLETLSDVAALSKKDPDAVTLCLDGEFAVREDGLPGLEKKYGFSIPSQNLKKMDSGIVYNEVTSGRSCTLGEVFTTDGRIPELNLKVLEDDKKFFPNYNAAPVINSKTFRKYPVIAKILDPITKKLTTPVAQQLNAKVDVDGEDPHEVAKDWMVKEGFIREG</sequence>
<protein>
    <submittedName>
        <fullName evidence="2">Glycine betaine ABC transporter substrate-binding protein</fullName>
    </submittedName>
</protein>
<gene>
    <name evidence="2" type="ORF">M1E25_00260</name>
</gene>
<comment type="caution">
    <text evidence="2">The sequence shown here is derived from an EMBL/GenBank/DDBJ whole genome shotgun (WGS) entry which is preliminary data.</text>
</comment>
<feature type="domain" description="ABC-type glycine betaine transport system substrate-binding" evidence="1">
    <location>
        <begin position="37"/>
        <end position="304"/>
    </location>
</feature>
<evidence type="ECO:0000259" key="1">
    <source>
        <dbReference type="Pfam" id="PF04069"/>
    </source>
</evidence>
<organism evidence="2 3">
    <name type="scientific">Streptomyces meridianus</name>
    <dbReference type="NCBI Taxonomy" id="2938945"/>
    <lineage>
        <taxon>Bacteria</taxon>
        <taxon>Bacillati</taxon>
        <taxon>Actinomycetota</taxon>
        <taxon>Actinomycetes</taxon>
        <taxon>Kitasatosporales</taxon>
        <taxon>Streptomycetaceae</taxon>
        <taxon>Streptomyces</taxon>
    </lineage>
</organism>
<dbReference type="EMBL" id="JAMQGM010000001">
    <property type="protein sequence ID" value="MCM2575801.1"/>
    <property type="molecule type" value="Genomic_DNA"/>
</dbReference>
<evidence type="ECO:0000313" key="2">
    <source>
        <dbReference type="EMBL" id="MCM2575801.1"/>
    </source>
</evidence>
<name>A0ABT0WZR7_9ACTN</name>
<accession>A0ABT0WZR7</accession>
<dbReference type="SUPFAM" id="SSF53850">
    <property type="entry name" value="Periplasmic binding protein-like II"/>
    <property type="match status" value="1"/>
</dbReference>